<comment type="caution">
    <text evidence="2">The sequence shown here is derived from an EMBL/GenBank/DDBJ whole genome shotgun (WGS) entry which is preliminary data.</text>
</comment>
<gene>
    <name evidence="2" type="ORF">SHERM_20168</name>
</gene>
<sequence length="187" mass="20191">MASPRIKKERKLNGKRTLFVEDRESEIGGLERCILCLAEQQEILGLQIPMNNPHRMARVHNLHNSPEQGGGRTLRVVALCYDAVEELPTGAELHDEVDRVLVLVGPLELDDVGLAREVVHDLDLTAHVLDVLLVGQLALGDGDGVVAVAAGLAEGSGGTFSSAAPREQQVPIGKEVEREIERGGEED</sequence>
<evidence type="ECO:0000313" key="2">
    <source>
        <dbReference type="EMBL" id="CAA0822938.1"/>
    </source>
</evidence>
<evidence type="ECO:0000256" key="1">
    <source>
        <dbReference type="SAM" id="MobiDB-lite"/>
    </source>
</evidence>
<dbReference type="OrthoDB" id="1745882at2759"/>
<keyword evidence="3" id="KW-1185">Reference proteome</keyword>
<evidence type="ECO:0000313" key="3">
    <source>
        <dbReference type="Proteomes" id="UP001153555"/>
    </source>
</evidence>
<dbReference type="EMBL" id="CACSLK010024474">
    <property type="protein sequence ID" value="CAA0822938.1"/>
    <property type="molecule type" value="Genomic_DNA"/>
</dbReference>
<accession>A0A9N7MZG7</accession>
<protein>
    <submittedName>
        <fullName evidence="2">Uncharacterized protein</fullName>
    </submittedName>
</protein>
<dbReference type="AlphaFoldDB" id="A0A9N7MZG7"/>
<feature type="region of interest" description="Disordered" evidence="1">
    <location>
        <begin position="157"/>
        <end position="187"/>
    </location>
</feature>
<organism evidence="2 3">
    <name type="scientific">Striga hermonthica</name>
    <name type="common">Purple witchweed</name>
    <name type="synonym">Buchnera hermonthica</name>
    <dbReference type="NCBI Taxonomy" id="68872"/>
    <lineage>
        <taxon>Eukaryota</taxon>
        <taxon>Viridiplantae</taxon>
        <taxon>Streptophyta</taxon>
        <taxon>Embryophyta</taxon>
        <taxon>Tracheophyta</taxon>
        <taxon>Spermatophyta</taxon>
        <taxon>Magnoliopsida</taxon>
        <taxon>eudicotyledons</taxon>
        <taxon>Gunneridae</taxon>
        <taxon>Pentapetalae</taxon>
        <taxon>asterids</taxon>
        <taxon>lamiids</taxon>
        <taxon>Lamiales</taxon>
        <taxon>Orobanchaceae</taxon>
        <taxon>Buchnereae</taxon>
        <taxon>Striga</taxon>
    </lineage>
</organism>
<name>A0A9N7MZG7_STRHE</name>
<feature type="compositionally biased region" description="Basic and acidic residues" evidence="1">
    <location>
        <begin position="174"/>
        <end position="187"/>
    </location>
</feature>
<proteinExistence type="predicted"/>
<dbReference type="Proteomes" id="UP001153555">
    <property type="component" value="Unassembled WGS sequence"/>
</dbReference>
<reference evidence="2" key="1">
    <citation type="submission" date="2019-12" db="EMBL/GenBank/DDBJ databases">
        <authorList>
            <person name="Scholes J."/>
        </authorList>
    </citation>
    <scope>NUCLEOTIDE SEQUENCE</scope>
</reference>